<dbReference type="RefSeq" id="WP_153376413.1">
    <property type="nucleotide sequence ID" value="NZ_WIVU01000208.1"/>
</dbReference>
<dbReference type="EMBL" id="WIVU01000208">
    <property type="protein sequence ID" value="MQU09650.1"/>
    <property type="molecule type" value="Genomic_DNA"/>
</dbReference>
<keyword evidence="1" id="KW-0812">Transmembrane</keyword>
<organism evidence="2 3">
    <name type="scientific">Pseudomonas helleri</name>
    <dbReference type="NCBI Taxonomy" id="1608996"/>
    <lineage>
        <taxon>Bacteria</taxon>
        <taxon>Pseudomonadati</taxon>
        <taxon>Pseudomonadota</taxon>
        <taxon>Gammaproteobacteria</taxon>
        <taxon>Pseudomonadales</taxon>
        <taxon>Pseudomonadaceae</taxon>
        <taxon>Pseudomonas</taxon>
    </lineage>
</organism>
<evidence type="ECO:0000313" key="2">
    <source>
        <dbReference type="EMBL" id="MQU09650.1"/>
    </source>
</evidence>
<reference evidence="2 3" key="1">
    <citation type="submission" date="2019-10" db="EMBL/GenBank/DDBJ databases">
        <title>Evaluation of single-gene subtyping targets for Pseudomonas.</title>
        <authorList>
            <person name="Reichler S.J."/>
            <person name="Orsi R.H."/>
            <person name="Wiedmann M."/>
            <person name="Martin N.H."/>
            <person name="Murphy S.I."/>
        </authorList>
    </citation>
    <scope>NUCLEOTIDE SEQUENCE [LARGE SCALE GENOMIC DNA]</scope>
    <source>
        <strain evidence="2 3">FSL R10-1637</strain>
    </source>
</reference>
<dbReference type="Proteomes" id="UP000478064">
    <property type="component" value="Unassembled WGS sequence"/>
</dbReference>
<comment type="caution">
    <text evidence="2">The sequence shown here is derived from an EMBL/GenBank/DDBJ whole genome shotgun (WGS) entry which is preliminary data.</text>
</comment>
<sequence length="96" mass="10518">MSFACIRLHRWRIRAVADRTKPSARHNDKGIAVLMTMNESGWRLILVLLALPVLAVGLLNVAFRKRGGIGKGWGGVVFVGLAGLVALLAILEKIRF</sequence>
<feature type="transmembrane region" description="Helical" evidence="1">
    <location>
        <begin position="44"/>
        <end position="63"/>
    </location>
</feature>
<feature type="transmembrane region" description="Helical" evidence="1">
    <location>
        <begin position="69"/>
        <end position="91"/>
    </location>
</feature>
<dbReference type="AlphaFoldDB" id="A0A6L5I299"/>
<proteinExistence type="predicted"/>
<evidence type="ECO:0000256" key="1">
    <source>
        <dbReference type="SAM" id="Phobius"/>
    </source>
</evidence>
<keyword evidence="1" id="KW-0472">Membrane</keyword>
<keyword evidence="1" id="KW-1133">Transmembrane helix</keyword>
<evidence type="ECO:0000313" key="3">
    <source>
        <dbReference type="Proteomes" id="UP000478064"/>
    </source>
</evidence>
<accession>A0A6L5I299</accession>
<gene>
    <name evidence="2" type="ORF">GHO27_28915</name>
</gene>
<protein>
    <submittedName>
        <fullName evidence="2">Uncharacterized protein</fullName>
    </submittedName>
</protein>
<name>A0A6L5I299_9PSED</name>